<name>A0A7I8DBK6_9BACL</name>
<dbReference type="KEGG" id="eff:skT53_12110"/>
<proteinExistence type="predicted"/>
<dbReference type="Pfam" id="PF24961">
    <property type="entry name" value="NfeD_membrane"/>
    <property type="match status" value="1"/>
</dbReference>
<keyword evidence="4 5" id="KW-0472">Membrane</keyword>
<accession>A0A7I8DBK6</accession>
<evidence type="ECO:0000259" key="6">
    <source>
        <dbReference type="Pfam" id="PF01957"/>
    </source>
</evidence>
<dbReference type="Gene3D" id="2.40.50.140">
    <property type="entry name" value="Nucleic acid-binding proteins"/>
    <property type="match status" value="1"/>
</dbReference>
<dbReference type="PANTHER" id="PTHR33507:SF3">
    <property type="entry name" value="INNER MEMBRANE PROTEIN YBBJ"/>
    <property type="match status" value="1"/>
</dbReference>
<evidence type="ECO:0000256" key="5">
    <source>
        <dbReference type="SAM" id="Phobius"/>
    </source>
</evidence>
<evidence type="ECO:0000256" key="3">
    <source>
        <dbReference type="ARBA" id="ARBA00022989"/>
    </source>
</evidence>
<sequence>MLTHPVIIPILLSIGLIGLVVEVLIPGVILPGVIGIASFAVFFIGQILAGYSGWEPILLFLLGIVLLVIEIFVTSFGILSVAGIASIGGSVAFAVADAKYGVQSFFLALILAGVATWITVKRFRNRGVWNKLILKQQLTKEEGYLPTKSYEFLLHREGTALTPLRPAGKVVIDGERFDVVTEGGFVEKGDSVVVIHVEGVRIVVRPASRQEGAAAPSV</sequence>
<dbReference type="InterPro" id="IPR056739">
    <property type="entry name" value="NfeD_membrane"/>
</dbReference>
<dbReference type="InterPro" id="IPR052165">
    <property type="entry name" value="Membrane_assoc_protease"/>
</dbReference>
<dbReference type="InterPro" id="IPR002810">
    <property type="entry name" value="NfeD-like_C"/>
</dbReference>
<dbReference type="AlphaFoldDB" id="A0A7I8DBK6"/>
<reference evidence="8 9" key="1">
    <citation type="submission" date="2020-08" db="EMBL/GenBank/DDBJ databases">
        <title>Complete Genome Sequence of Effusibacillus dendaii Strain skT53, Isolated from Farmland soil.</title>
        <authorList>
            <person name="Konishi T."/>
            <person name="Kawasaki H."/>
        </authorList>
    </citation>
    <scope>NUCLEOTIDE SEQUENCE [LARGE SCALE GENOMIC DNA]</scope>
    <source>
        <strain evidence="9">skT53</strain>
    </source>
</reference>
<comment type="subcellular location">
    <subcellularLocation>
        <location evidence="1">Membrane</location>
        <topology evidence="1">Multi-pass membrane protein</topology>
    </subcellularLocation>
</comment>
<keyword evidence="3 5" id="KW-1133">Transmembrane helix</keyword>
<evidence type="ECO:0000259" key="7">
    <source>
        <dbReference type="Pfam" id="PF24961"/>
    </source>
</evidence>
<feature type="transmembrane region" description="Helical" evidence="5">
    <location>
        <begin position="102"/>
        <end position="120"/>
    </location>
</feature>
<gene>
    <name evidence="8" type="ORF">skT53_12110</name>
</gene>
<dbReference type="GO" id="GO:0005886">
    <property type="term" value="C:plasma membrane"/>
    <property type="evidence" value="ECO:0007669"/>
    <property type="project" value="TreeGrafter"/>
</dbReference>
<evidence type="ECO:0000256" key="2">
    <source>
        <dbReference type="ARBA" id="ARBA00022692"/>
    </source>
</evidence>
<evidence type="ECO:0008006" key="10">
    <source>
        <dbReference type="Google" id="ProtNLM"/>
    </source>
</evidence>
<keyword evidence="9" id="KW-1185">Reference proteome</keyword>
<evidence type="ECO:0000313" key="8">
    <source>
        <dbReference type="EMBL" id="BCJ86226.1"/>
    </source>
</evidence>
<feature type="transmembrane region" description="Helical" evidence="5">
    <location>
        <begin position="57"/>
        <end position="73"/>
    </location>
</feature>
<feature type="transmembrane region" description="Helical" evidence="5">
    <location>
        <begin position="6"/>
        <end position="25"/>
    </location>
</feature>
<dbReference type="SUPFAM" id="SSF141322">
    <property type="entry name" value="NfeD domain-like"/>
    <property type="match status" value="1"/>
</dbReference>
<organism evidence="8 9">
    <name type="scientific">Effusibacillus dendaii</name>
    <dbReference type="NCBI Taxonomy" id="2743772"/>
    <lineage>
        <taxon>Bacteria</taxon>
        <taxon>Bacillati</taxon>
        <taxon>Bacillota</taxon>
        <taxon>Bacilli</taxon>
        <taxon>Bacillales</taxon>
        <taxon>Alicyclobacillaceae</taxon>
        <taxon>Effusibacillus</taxon>
    </lineage>
</organism>
<dbReference type="EMBL" id="AP023366">
    <property type="protein sequence ID" value="BCJ86226.1"/>
    <property type="molecule type" value="Genomic_DNA"/>
</dbReference>
<feature type="domain" description="NfeD integral membrane" evidence="7">
    <location>
        <begin position="7"/>
        <end position="121"/>
    </location>
</feature>
<dbReference type="Pfam" id="PF01957">
    <property type="entry name" value="NfeD"/>
    <property type="match status" value="1"/>
</dbReference>
<evidence type="ECO:0000256" key="1">
    <source>
        <dbReference type="ARBA" id="ARBA00004141"/>
    </source>
</evidence>
<dbReference type="RefSeq" id="WP_200760248.1">
    <property type="nucleotide sequence ID" value="NZ_AP023366.1"/>
</dbReference>
<protein>
    <recommendedName>
        <fullName evidence="10">NfeD-like C-terminal domain-containing protein</fullName>
    </recommendedName>
</protein>
<dbReference type="Proteomes" id="UP000593802">
    <property type="component" value="Chromosome"/>
</dbReference>
<feature type="transmembrane region" description="Helical" evidence="5">
    <location>
        <begin position="32"/>
        <end position="51"/>
    </location>
</feature>
<dbReference type="InterPro" id="IPR012340">
    <property type="entry name" value="NA-bd_OB-fold"/>
</dbReference>
<evidence type="ECO:0000313" key="9">
    <source>
        <dbReference type="Proteomes" id="UP000593802"/>
    </source>
</evidence>
<feature type="domain" description="NfeD-like C-terminal" evidence="6">
    <location>
        <begin position="152"/>
        <end position="206"/>
    </location>
</feature>
<keyword evidence="2 5" id="KW-0812">Transmembrane</keyword>
<evidence type="ECO:0000256" key="4">
    <source>
        <dbReference type="ARBA" id="ARBA00023136"/>
    </source>
</evidence>
<dbReference type="PANTHER" id="PTHR33507">
    <property type="entry name" value="INNER MEMBRANE PROTEIN YBBJ"/>
    <property type="match status" value="1"/>
</dbReference>